<dbReference type="STRING" id="655353.SAMN04488056_104163"/>
<accession>A0A1I5FR19</accession>
<dbReference type="InterPro" id="IPR029033">
    <property type="entry name" value="His_PPase_superfam"/>
</dbReference>
<dbReference type="RefSeq" id="WP_090071631.1">
    <property type="nucleotide sequence ID" value="NZ_FOVR01000004.1"/>
</dbReference>
<dbReference type="OrthoDB" id="34197at2"/>
<proteinExistence type="predicted"/>
<name>A0A1I5FR19_9HYPH</name>
<gene>
    <name evidence="1" type="ORF">SAMN04488056_104163</name>
</gene>
<dbReference type="Proteomes" id="UP000199236">
    <property type="component" value="Unassembled WGS sequence"/>
</dbReference>
<keyword evidence="2" id="KW-1185">Reference proteome</keyword>
<dbReference type="Pfam" id="PF00300">
    <property type="entry name" value="His_Phos_1"/>
    <property type="match status" value="1"/>
</dbReference>
<sequence>MLVRYLIHPQSLDNLSLSQSACALDDDARARAEALANSGLLDGTSYIFSSSHAMTRQTASIIGDRLSILPSIDADMDESDNLVTGALPQFGLVGRLKRLFSAYEDQGAAPGEDAMDAQDRIAAAYLSAMERVLTSGMRGDVLMVGHGRVGALLFCYLAGQGIGAEFTPPPAGYYFTYDWGARKMLHGWQAMEEA</sequence>
<protein>
    <submittedName>
        <fullName evidence="1">Broad specificity phosphatase PhoE</fullName>
    </submittedName>
</protein>
<dbReference type="Gene3D" id="3.40.50.1240">
    <property type="entry name" value="Phosphoglycerate mutase-like"/>
    <property type="match status" value="1"/>
</dbReference>
<dbReference type="EMBL" id="FOVR01000004">
    <property type="protein sequence ID" value="SFO26053.1"/>
    <property type="molecule type" value="Genomic_DNA"/>
</dbReference>
<evidence type="ECO:0000313" key="2">
    <source>
        <dbReference type="Proteomes" id="UP000199236"/>
    </source>
</evidence>
<dbReference type="InterPro" id="IPR013078">
    <property type="entry name" value="His_Pase_superF_clade-1"/>
</dbReference>
<organism evidence="1 2">
    <name type="scientific">Cohaesibacter marisflavi</name>
    <dbReference type="NCBI Taxonomy" id="655353"/>
    <lineage>
        <taxon>Bacteria</taxon>
        <taxon>Pseudomonadati</taxon>
        <taxon>Pseudomonadota</taxon>
        <taxon>Alphaproteobacteria</taxon>
        <taxon>Hyphomicrobiales</taxon>
        <taxon>Cohaesibacteraceae</taxon>
    </lineage>
</organism>
<dbReference type="AlphaFoldDB" id="A0A1I5FR19"/>
<reference evidence="1 2" key="1">
    <citation type="submission" date="2016-10" db="EMBL/GenBank/DDBJ databases">
        <authorList>
            <person name="de Groot N.N."/>
        </authorList>
    </citation>
    <scope>NUCLEOTIDE SEQUENCE [LARGE SCALE GENOMIC DNA]</scope>
    <source>
        <strain evidence="1 2">CGMCC 1.9157</strain>
    </source>
</reference>
<dbReference type="SUPFAM" id="SSF53254">
    <property type="entry name" value="Phosphoglycerate mutase-like"/>
    <property type="match status" value="1"/>
</dbReference>
<evidence type="ECO:0000313" key="1">
    <source>
        <dbReference type="EMBL" id="SFO26053.1"/>
    </source>
</evidence>